<reference evidence="3 4" key="1">
    <citation type="submission" date="2018-04" db="EMBL/GenBank/DDBJ databases">
        <title>Genomic Encyclopedia of Archaeal and Bacterial Type Strains, Phase II (KMG-II): from individual species to whole genera.</title>
        <authorList>
            <person name="Goeker M."/>
        </authorList>
    </citation>
    <scope>NUCLEOTIDE SEQUENCE [LARGE SCALE GENOMIC DNA]</scope>
    <source>
        <strain evidence="3 4">DSM 23382</strain>
    </source>
</reference>
<dbReference type="SUPFAM" id="SSF53474">
    <property type="entry name" value="alpha/beta-Hydrolases"/>
    <property type="match status" value="1"/>
</dbReference>
<dbReference type="GO" id="GO:0008610">
    <property type="term" value="P:lipid biosynthetic process"/>
    <property type="evidence" value="ECO:0007669"/>
    <property type="project" value="TreeGrafter"/>
</dbReference>
<dbReference type="InterPro" id="IPR029058">
    <property type="entry name" value="AB_hydrolase_fold"/>
</dbReference>
<dbReference type="EMBL" id="QAYG01000004">
    <property type="protein sequence ID" value="PTW60631.1"/>
    <property type="molecule type" value="Genomic_DNA"/>
</dbReference>
<feature type="domain" description="Thioesterase" evidence="2">
    <location>
        <begin position="20"/>
        <end position="243"/>
    </location>
</feature>
<dbReference type="RefSeq" id="WP_107990222.1">
    <property type="nucleotide sequence ID" value="NZ_QAYG01000004.1"/>
</dbReference>
<dbReference type="Gene3D" id="3.40.50.1820">
    <property type="entry name" value="alpha/beta hydrolase"/>
    <property type="match status" value="1"/>
</dbReference>
<organism evidence="3 4">
    <name type="scientific">Breoghania corrubedonensis</name>
    <dbReference type="NCBI Taxonomy" id="665038"/>
    <lineage>
        <taxon>Bacteria</taxon>
        <taxon>Pseudomonadati</taxon>
        <taxon>Pseudomonadota</taxon>
        <taxon>Alphaproteobacteria</taxon>
        <taxon>Hyphomicrobiales</taxon>
        <taxon>Stappiaceae</taxon>
        <taxon>Breoghania</taxon>
    </lineage>
</organism>
<evidence type="ECO:0000256" key="1">
    <source>
        <dbReference type="ARBA" id="ARBA00007169"/>
    </source>
</evidence>
<gene>
    <name evidence="3" type="ORF">C8N35_104257</name>
</gene>
<keyword evidence="4" id="KW-1185">Reference proteome</keyword>
<dbReference type="AlphaFoldDB" id="A0A2T5VA76"/>
<dbReference type="Pfam" id="PF00975">
    <property type="entry name" value="Thioesterase"/>
    <property type="match status" value="1"/>
</dbReference>
<evidence type="ECO:0000259" key="2">
    <source>
        <dbReference type="Pfam" id="PF00975"/>
    </source>
</evidence>
<dbReference type="PANTHER" id="PTHR11487:SF0">
    <property type="entry name" value="S-ACYL FATTY ACID SYNTHASE THIOESTERASE, MEDIUM CHAIN"/>
    <property type="match status" value="1"/>
</dbReference>
<dbReference type="OrthoDB" id="8480037at2"/>
<sequence>MTSPWFEFPEDADRQRARFRLFCFPYAGGGASIFRSWADWLPREVEPVAVQLPGRETRLAEPLMLSMGPLTDELAEAMAPLLDRPFAFYGHSTGALISFELARVLRKRHLPQPELLFLSGQDGPREKPPVIRHTLPDPEFIEILRNCKGTPDAVLQNPDLLEILLPRIRSDGAIYETYDYEPQPPLDARIVVFEGTDDRFVTAQGLEAWGRETRAGFHHYAPLSGGHFFLHAEEKALARHINEELGRLLYEPACSAQG</sequence>
<evidence type="ECO:0000313" key="3">
    <source>
        <dbReference type="EMBL" id="PTW60631.1"/>
    </source>
</evidence>
<dbReference type="InterPro" id="IPR012223">
    <property type="entry name" value="TEII"/>
</dbReference>
<name>A0A2T5VA76_9HYPH</name>
<dbReference type="InterPro" id="IPR001031">
    <property type="entry name" value="Thioesterase"/>
</dbReference>
<accession>A0A2T5VA76</accession>
<proteinExistence type="inferred from homology"/>
<dbReference type="Proteomes" id="UP000244081">
    <property type="component" value="Unassembled WGS sequence"/>
</dbReference>
<protein>
    <submittedName>
        <fullName evidence="3">Surfactin synthase thioesterase subunit</fullName>
    </submittedName>
</protein>
<comment type="caution">
    <text evidence="3">The sequence shown here is derived from an EMBL/GenBank/DDBJ whole genome shotgun (WGS) entry which is preliminary data.</text>
</comment>
<evidence type="ECO:0000313" key="4">
    <source>
        <dbReference type="Proteomes" id="UP000244081"/>
    </source>
</evidence>
<comment type="similarity">
    <text evidence="1">Belongs to the thioesterase family.</text>
</comment>
<dbReference type="PANTHER" id="PTHR11487">
    <property type="entry name" value="THIOESTERASE"/>
    <property type="match status" value="1"/>
</dbReference>